<sequence>MVKSGSKRKRDSHNAPRSKRQKTSAPVDRDSQPVIYLSREVRMASYQKSPPAVQSRDSSFALLPDWREKFRDTDGLIASKRMPKSMARAVYEDQLEEQGMDDEDEGEEGVEGEGEGEEGEEDDEGEGEWESEEDDVEGDIDIDPDHLRTILVQKLAEAGISGDEEASFLQSINEMLSGEGKGEAAADLLEKAQSGDGRKRKADSAVGLEPAKKRGKSGD</sequence>
<reference evidence="2 3" key="1">
    <citation type="journal article" date="2012" name="PLoS Pathog.">
        <title>Diverse lifestyles and strategies of plant pathogenesis encoded in the genomes of eighteen Dothideomycetes fungi.</title>
        <authorList>
            <person name="Ohm R.A."/>
            <person name="Feau N."/>
            <person name="Henrissat B."/>
            <person name="Schoch C.L."/>
            <person name="Horwitz B.A."/>
            <person name="Barry K.W."/>
            <person name="Condon B.J."/>
            <person name="Copeland A.C."/>
            <person name="Dhillon B."/>
            <person name="Glaser F."/>
            <person name="Hesse C.N."/>
            <person name="Kosti I."/>
            <person name="LaButti K."/>
            <person name="Lindquist E.A."/>
            <person name="Lucas S."/>
            <person name="Salamov A.A."/>
            <person name="Bradshaw R.E."/>
            <person name="Ciuffetti L."/>
            <person name="Hamelin R.C."/>
            <person name="Kema G.H.J."/>
            <person name="Lawrence C."/>
            <person name="Scott J.A."/>
            <person name="Spatafora J.W."/>
            <person name="Turgeon B.G."/>
            <person name="de Wit P.J.G.M."/>
            <person name="Zhong S."/>
            <person name="Goodwin S.B."/>
            <person name="Grigoriev I.V."/>
        </authorList>
    </citation>
    <scope>NUCLEOTIDE SEQUENCE [LARGE SCALE GENOMIC DNA]</scope>
    <source>
        <strain evidence="2 3">SO2202</strain>
    </source>
</reference>
<feature type="compositionally biased region" description="Acidic residues" evidence="1">
    <location>
        <begin position="93"/>
        <end position="142"/>
    </location>
</feature>
<dbReference type="Proteomes" id="UP000016931">
    <property type="component" value="Unassembled WGS sequence"/>
</dbReference>
<evidence type="ECO:0000313" key="2">
    <source>
        <dbReference type="EMBL" id="EMF13533.1"/>
    </source>
</evidence>
<dbReference type="OrthoDB" id="3933088at2759"/>
<feature type="region of interest" description="Disordered" evidence="1">
    <location>
        <begin position="1"/>
        <end position="33"/>
    </location>
</feature>
<gene>
    <name evidence="2" type="ORF">SEPMUDRAFT_148792</name>
</gene>
<keyword evidence="3" id="KW-1185">Reference proteome</keyword>
<proteinExistence type="predicted"/>
<protein>
    <submittedName>
        <fullName evidence="2">Uncharacterized protein</fullName>
    </submittedName>
</protein>
<dbReference type="STRING" id="692275.M3CI91"/>
<dbReference type="GeneID" id="27902287"/>
<accession>M3CI91</accession>
<evidence type="ECO:0000313" key="3">
    <source>
        <dbReference type="Proteomes" id="UP000016931"/>
    </source>
</evidence>
<dbReference type="AlphaFoldDB" id="M3CI91"/>
<feature type="region of interest" description="Disordered" evidence="1">
    <location>
        <begin position="191"/>
        <end position="219"/>
    </location>
</feature>
<dbReference type="RefSeq" id="XP_016761654.1">
    <property type="nucleotide sequence ID" value="XM_016905150.1"/>
</dbReference>
<feature type="compositionally biased region" description="Basic and acidic residues" evidence="1">
    <location>
        <begin position="210"/>
        <end position="219"/>
    </location>
</feature>
<feature type="region of interest" description="Disordered" evidence="1">
    <location>
        <begin position="88"/>
        <end position="144"/>
    </location>
</feature>
<evidence type="ECO:0000256" key="1">
    <source>
        <dbReference type="SAM" id="MobiDB-lite"/>
    </source>
</evidence>
<organism evidence="2 3">
    <name type="scientific">Sphaerulina musiva (strain SO2202)</name>
    <name type="common">Poplar stem canker fungus</name>
    <name type="synonym">Septoria musiva</name>
    <dbReference type="NCBI Taxonomy" id="692275"/>
    <lineage>
        <taxon>Eukaryota</taxon>
        <taxon>Fungi</taxon>
        <taxon>Dikarya</taxon>
        <taxon>Ascomycota</taxon>
        <taxon>Pezizomycotina</taxon>
        <taxon>Dothideomycetes</taxon>
        <taxon>Dothideomycetidae</taxon>
        <taxon>Mycosphaerellales</taxon>
        <taxon>Mycosphaerellaceae</taxon>
        <taxon>Sphaerulina</taxon>
    </lineage>
</organism>
<dbReference type="EMBL" id="KB456263">
    <property type="protein sequence ID" value="EMF13533.1"/>
    <property type="molecule type" value="Genomic_DNA"/>
</dbReference>
<name>M3CI91_SPHMS</name>
<dbReference type="HOGENOM" id="CLU_1262216_0_0_1"/>
<feature type="compositionally biased region" description="Basic residues" evidence="1">
    <location>
        <begin position="1"/>
        <end position="22"/>
    </location>
</feature>
<dbReference type="eggNOG" id="ENOG502SSCW">
    <property type="taxonomic scope" value="Eukaryota"/>
</dbReference>